<name>S0FQA8_RUMCE</name>
<sequence length="782" mass="86300">MITVIVILAILVVLGVALIDSSTKGFGISRHEETADMAYNAAESAIEKCFAYMDFFCGNPDNTKEIDFDSEEDFANKAILKIQASLKGYTSPKYGTAPDRIAYKIQLGGSGSNEATVEINDIRYLGWEEIPGEKDKINVTIGVTAISDFNRAGDRTVNKEIFSKRKFAMTIPRGFELKAAIYSIGDLMVENINAQVEGDVLAFGTSPEYTKQTEQYYYGGIYAKNRGHLSVRGNAYTRGLIRTGMYTREDGNQDNSYIYIYKDAIANGIHIFGRGDKIFVGRNAYTFDDLEMNGVDSVIAVNGSFVGLSNNLAASNHDESSAIVNSAVIHHSGSLLSEKSRIVINGDAIVNGGTFRVDPASGNTDIHFPQIEDASIISRASNSAPMYREFMDGVQTGSITIPDGIAEASYYHQWLYENRGAAIGFANLIQCWKPANFTDDAGIGFWMASIDGARKEGFNDPTFYDPAADNGRISGFCNYEFGANDRIYFMNKGINEISKVQFINNNFILDNIDEKPDISDWTDFWNDLPSAEDSGYKSFFTGKLAELKELLLPKTQIFSSREYTYSALGNSPINNTLIQAPGGSSSDNLFMYINDMLNDKYPGGDTEATDRFVFNLSEELGSDVYLNDVIKERAESYGLLPDDEYYKSYFLIYNSKPGITIHVNTKLNGIIFSVGQVVVEKDADVTGSILAAGKGFSKDASDYLLDNESMVHKSTDPDIPNYLPVVLKEGENLTQLDNGKYAGVHFKGTSNSETARVTFPGKDELLGEFNKQGMDLYSIFDF</sequence>
<dbReference type="EMBL" id="AORV01000039">
    <property type="protein sequence ID" value="EMS71334.1"/>
    <property type="molecule type" value="Genomic_DNA"/>
</dbReference>
<evidence type="ECO:0000313" key="1">
    <source>
        <dbReference type="EMBL" id="EMS71334.1"/>
    </source>
</evidence>
<accession>S0FQA8</accession>
<protein>
    <submittedName>
        <fullName evidence="1">Uncharacterized protein</fullName>
    </submittedName>
</protein>
<keyword evidence="2" id="KW-1185">Reference proteome</keyword>
<comment type="caution">
    <text evidence="1">The sequence shown here is derived from an EMBL/GenBank/DDBJ whole genome shotgun (WGS) entry which is preliminary data.</text>
</comment>
<reference evidence="1 2" key="1">
    <citation type="journal article" date="2013" name="Genome Announc.">
        <title>Draft Genome Sequence of the Cellulolytic, Mesophilic, Anaerobic Bacterium Clostridium termitidis Strain CT1112 (DSM 5398).</title>
        <authorList>
            <person name="Lal S."/>
            <person name="Ramachandran U."/>
            <person name="Zhang X."/>
            <person name="Munir R."/>
            <person name="Sparling R."/>
            <person name="Levin D.B."/>
        </authorList>
    </citation>
    <scope>NUCLEOTIDE SEQUENCE [LARGE SCALE GENOMIC DNA]</scope>
    <source>
        <strain evidence="1 2">CT1112</strain>
    </source>
</reference>
<dbReference type="Proteomes" id="UP000014155">
    <property type="component" value="Unassembled WGS sequence"/>
</dbReference>
<evidence type="ECO:0000313" key="2">
    <source>
        <dbReference type="Proteomes" id="UP000014155"/>
    </source>
</evidence>
<proteinExistence type="predicted"/>
<dbReference type="AlphaFoldDB" id="S0FQA8"/>
<dbReference type="STRING" id="1195236.CTER_2802"/>
<organism evidence="1 2">
    <name type="scientific">Ruminiclostridium cellobioparum subsp. termitidis CT1112</name>
    <dbReference type="NCBI Taxonomy" id="1195236"/>
    <lineage>
        <taxon>Bacteria</taxon>
        <taxon>Bacillati</taxon>
        <taxon>Bacillota</taxon>
        <taxon>Clostridia</taxon>
        <taxon>Eubacteriales</taxon>
        <taxon>Oscillospiraceae</taxon>
        <taxon>Ruminiclostridium</taxon>
    </lineage>
</organism>
<dbReference type="eggNOG" id="ENOG5033SK1">
    <property type="taxonomic scope" value="Bacteria"/>
</dbReference>
<gene>
    <name evidence="1" type="ORF">CTER_2802</name>
</gene>
<dbReference type="PATRIC" id="fig|1195236.3.peg.3122"/>